<organism evidence="1 2">
    <name type="scientific">Puccinia striiformis</name>
    <dbReference type="NCBI Taxonomy" id="27350"/>
    <lineage>
        <taxon>Eukaryota</taxon>
        <taxon>Fungi</taxon>
        <taxon>Dikarya</taxon>
        <taxon>Basidiomycota</taxon>
        <taxon>Pucciniomycotina</taxon>
        <taxon>Pucciniomycetes</taxon>
        <taxon>Pucciniales</taxon>
        <taxon>Pucciniaceae</taxon>
        <taxon>Puccinia</taxon>
    </lineage>
</organism>
<dbReference type="EMBL" id="PKSM01000010">
    <property type="protein sequence ID" value="POW22415.1"/>
    <property type="molecule type" value="Genomic_DNA"/>
</dbReference>
<protein>
    <submittedName>
        <fullName evidence="1">Uncharacterized protein</fullName>
    </submittedName>
</protein>
<reference evidence="2" key="2">
    <citation type="journal article" date="2018" name="BMC Genomics">
        <title>Genomic insights into host adaptation between the wheat stripe rust pathogen (Puccinia striiformis f. sp. tritici) and the barley stripe rust pathogen (Puccinia striiformis f. sp. hordei).</title>
        <authorList>
            <person name="Xia C."/>
            <person name="Wang M."/>
            <person name="Yin C."/>
            <person name="Cornejo O.E."/>
            <person name="Hulbert S.H."/>
            <person name="Chen X."/>
        </authorList>
    </citation>
    <scope>NUCLEOTIDE SEQUENCE [LARGE SCALE GENOMIC DNA]</scope>
    <source>
        <strain evidence="2">93TX-2</strain>
    </source>
</reference>
<feature type="non-terminal residue" evidence="1">
    <location>
        <position position="1"/>
    </location>
</feature>
<dbReference type="VEuPathDB" id="FungiDB:PSHT_01290"/>
<evidence type="ECO:0000313" key="1">
    <source>
        <dbReference type="EMBL" id="POW22415.1"/>
    </source>
</evidence>
<evidence type="ECO:0000313" key="2">
    <source>
        <dbReference type="Proteomes" id="UP000238274"/>
    </source>
</evidence>
<feature type="non-terminal residue" evidence="1">
    <location>
        <position position="223"/>
    </location>
</feature>
<dbReference type="Proteomes" id="UP000238274">
    <property type="component" value="Unassembled WGS sequence"/>
</dbReference>
<gene>
    <name evidence="1" type="ORF">PSHT_01290</name>
</gene>
<dbReference type="AlphaFoldDB" id="A0A2S4WKV7"/>
<reference evidence="2" key="3">
    <citation type="journal article" date="2018" name="Mol. Plant Microbe Interact.">
        <title>Genome sequence resources for the wheat stripe rust pathogen (Puccinia striiformis f. sp. tritici) and the barley stripe rust pathogen (Puccinia striiformis f. sp. hordei).</title>
        <authorList>
            <person name="Xia C."/>
            <person name="Wang M."/>
            <person name="Yin C."/>
            <person name="Cornejo O.E."/>
            <person name="Hulbert S.H."/>
            <person name="Chen X."/>
        </authorList>
    </citation>
    <scope>NUCLEOTIDE SEQUENCE [LARGE SCALE GENOMIC DNA]</scope>
    <source>
        <strain evidence="2">93TX-2</strain>
    </source>
</reference>
<reference evidence="1 2" key="1">
    <citation type="submission" date="2017-12" db="EMBL/GenBank/DDBJ databases">
        <title>Gene loss provides genomic basis for host adaptation in cereal stripe rust fungi.</title>
        <authorList>
            <person name="Xia C."/>
        </authorList>
    </citation>
    <scope>NUCLEOTIDE SEQUENCE [LARGE SCALE GENOMIC DNA]</scope>
    <source>
        <strain evidence="1 2">93TX-2</strain>
    </source>
</reference>
<accession>A0A2S4WKV7</accession>
<dbReference type="OrthoDB" id="10595198at2759"/>
<keyword evidence="2" id="KW-1185">Reference proteome</keyword>
<comment type="caution">
    <text evidence="1">The sequence shown here is derived from an EMBL/GenBank/DDBJ whole genome shotgun (WGS) entry which is preliminary data.</text>
</comment>
<dbReference type="VEuPathDB" id="FungiDB:PSTT_01344"/>
<proteinExistence type="predicted"/>
<name>A0A2S4WKV7_9BASI</name>
<sequence>YSAQINCEQWKKLLSTLKNDQLNLKFSKQVFVFQAGKISLLAAGEELPPHMDQDIPQKLVDMEKDEPLRMHNSFMWLKATKFSAYWTCKCSLDGTEAWESKYNKHLTKHLFTHLSRIVTGLNVQHNCHCGGCHFTQTRMFEQRKSQHFSLELTHKDNERYVVNLASRALPALQRKASGIVLKSINVLHDGLGVWCSTIEKKEKSKVKKKNIGASPSTMDPELV</sequence>